<evidence type="ECO:0000313" key="3">
    <source>
        <dbReference type="Proteomes" id="UP000226079"/>
    </source>
</evidence>
<name>A0A2A9CRR2_9ACTN</name>
<dbReference type="EMBL" id="PDJC01000001">
    <property type="protein sequence ID" value="PFG16881.1"/>
    <property type="molecule type" value="Genomic_DNA"/>
</dbReference>
<evidence type="ECO:0000313" key="2">
    <source>
        <dbReference type="EMBL" id="PFG16881.1"/>
    </source>
</evidence>
<dbReference type="PANTHER" id="PTHR43792:SF1">
    <property type="entry name" value="N-ACETYLTRANSFERASE DOMAIN-CONTAINING PROTEIN"/>
    <property type="match status" value="1"/>
</dbReference>
<dbReference type="GO" id="GO:0016747">
    <property type="term" value="F:acyltransferase activity, transferring groups other than amino-acyl groups"/>
    <property type="evidence" value="ECO:0007669"/>
    <property type="project" value="InterPro"/>
</dbReference>
<dbReference type="SUPFAM" id="SSF55729">
    <property type="entry name" value="Acyl-CoA N-acyltransferases (Nat)"/>
    <property type="match status" value="1"/>
</dbReference>
<dbReference type="AlphaFoldDB" id="A0A2A9CRR2"/>
<organism evidence="2 3">
    <name type="scientific">Propionicimonas paludicola</name>
    <dbReference type="NCBI Taxonomy" id="185243"/>
    <lineage>
        <taxon>Bacteria</taxon>
        <taxon>Bacillati</taxon>
        <taxon>Actinomycetota</taxon>
        <taxon>Actinomycetes</taxon>
        <taxon>Propionibacteriales</taxon>
        <taxon>Nocardioidaceae</taxon>
        <taxon>Propionicimonas</taxon>
    </lineage>
</organism>
<dbReference type="PROSITE" id="PS51186">
    <property type="entry name" value="GNAT"/>
    <property type="match status" value="1"/>
</dbReference>
<dbReference type="CDD" id="cd04301">
    <property type="entry name" value="NAT_SF"/>
    <property type="match status" value="1"/>
</dbReference>
<dbReference type="Proteomes" id="UP000226079">
    <property type="component" value="Unassembled WGS sequence"/>
</dbReference>
<proteinExistence type="predicted"/>
<dbReference type="InterPro" id="IPR000182">
    <property type="entry name" value="GNAT_dom"/>
</dbReference>
<dbReference type="Pfam" id="PF13302">
    <property type="entry name" value="Acetyltransf_3"/>
    <property type="match status" value="1"/>
</dbReference>
<keyword evidence="2" id="KW-0808">Transferase</keyword>
<accession>A0A2A9CRR2</accession>
<keyword evidence="3" id="KW-1185">Reference proteome</keyword>
<dbReference type="InterPro" id="IPR051531">
    <property type="entry name" value="N-acetyltransferase"/>
</dbReference>
<dbReference type="PANTHER" id="PTHR43792">
    <property type="entry name" value="GNAT FAMILY, PUTATIVE (AFU_ORTHOLOGUE AFUA_3G00765)-RELATED-RELATED"/>
    <property type="match status" value="1"/>
</dbReference>
<evidence type="ECO:0000259" key="1">
    <source>
        <dbReference type="PROSITE" id="PS51186"/>
    </source>
</evidence>
<reference evidence="2 3" key="1">
    <citation type="submission" date="2017-10" db="EMBL/GenBank/DDBJ databases">
        <title>Sequencing the genomes of 1000 actinobacteria strains.</title>
        <authorList>
            <person name="Klenk H.-P."/>
        </authorList>
    </citation>
    <scope>NUCLEOTIDE SEQUENCE [LARGE SCALE GENOMIC DNA]</scope>
    <source>
        <strain evidence="2 3">DSM 15597</strain>
    </source>
</reference>
<dbReference type="InterPro" id="IPR016181">
    <property type="entry name" value="Acyl_CoA_acyltransferase"/>
</dbReference>
<dbReference type="RefSeq" id="WP_211283306.1">
    <property type="nucleotide sequence ID" value="NZ_PDJC01000001.1"/>
</dbReference>
<gene>
    <name evidence="2" type="ORF">ATK74_1436</name>
</gene>
<comment type="caution">
    <text evidence="2">The sequence shown here is derived from an EMBL/GenBank/DDBJ whole genome shotgun (WGS) entry which is preliminary data.</text>
</comment>
<dbReference type="Gene3D" id="3.40.630.30">
    <property type="match status" value="1"/>
</dbReference>
<protein>
    <submittedName>
        <fullName evidence="2">RimJ/RimL family protein N-acetyltransferase</fullName>
    </submittedName>
</protein>
<sequence length="186" mass="20395">MIENLATERLTLRPWQPDEAAAVLDLYSRWEVMRYLGAHPQVLAGLDQAEAKIAGWLAYPGPLHGVWAIRLDGRPIGTALLKLLPHSGSGEPSEHTEVGWHLHPDFWGHGYATEAADRLLTHAWSHGLSRVLAVTYPQNQASQAVCLRLGMTPLGLTEDYYDVTSSLFEIFAPDSPSGDKSSSSQA</sequence>
<feature type="domain" description="N-acetyltransferase" evidence="1">
    <location>
        <begin position="10"/>
        <end position="173"/>
    </location>
</feature>